<protein>
    <submittedName>
        <fullName evidence="2">ATP-dependent DNA helicase RecG</fullName>
        <ecNumber evidence="2">3.6.4.12</ecNumber>
    </submittedName>
</protein>
<comment type="caution">
    <text evidence="2">The sequence shown here is derived from an EMBL/GenBank/DDBJ whole genome shotgun (WGS) entry which is preliminary data.</text>
</comment>
<keyword evidence="2" id="KW-0547">Nucleotide-binding</keyword>
<dbReference type="Pfam" id="PF13749">
    <property type="entry name" value="HATPase_c_4"/>
    <property type="match status" value="1"/>
</dbReference>
<gene>
    <name evidence="2" type="ORF">J2S25_002258</name>
</gene>
<dbReference type="InterPro" id="IPR038475">
    <property type="entry name" value="RecG_C_sf"/>
</dbReference>
<dbReference type="Gene3D" id="3.30.950.30">
    <property type="entry name" value="Schlafen, AAA domain"/>
    <property type="match status" value="1"/>
</dbReference>
<organism evidence="2 3">
    <name type="scientific">Mesobacillus stamsii</name>
    <dbReference type="NCBI Taxonomy" id="225347"/>
    <lineage>
        <taxon>Bacteria</taxon>
        <taxon>Bacillati</taxon>
        <taxon>Bacillota</taxon>
        <taxon>Bacilli</taxon>
        <taxon>Bacillales</taxon>
        <taxon>Bacillaceae</taxon>
        <taxon>Mesobacillus</taxon>
    </lineage>
</organism>
<dbReference type="InterPro" id="IPR038461">
    <property type="entry name" value="Schlafen_AlbA_2_dom_sf"/>
</dbReference>
<dbReference type="GO" id="GO:0003678">
    <property type="term" value="F:DNA helicase activity"/>
    <property type="evidence" value="ECO:0007669"/>
    <property type="project" value="UniProtKB-EC"/>
</dbReference>
<dbReference type="Pfam" id="PF04326">
    <property type="entry name" value="SLFN_AlbA_2"/>
    <property type="match status" value="1"/>
</dbReference>
<keyword evidence="3" id="KW-1185">Reference proteome</keyword>
<name>A0ABU0FVV7_9BACI</name>
<evidence type="ECO:0000313" key="3">
    <source>
        <dbReference type="Proteomes" id="UP001242313"/>
    </source>
</evidence>
<dbReference type="RefSeq" id="WP_307191901.1">
    <property type="nucleotide sequence ID" value="NZ_JAUSUN010000012.1"/>
</dbReference>
<dbReference type="Gene3D" id="3.30.565.60">
    <property type="match status" value="1"/>
</dbReference>
<keyword evidence="2" id="KW-0347">Helicase</keyword>
<proteinExistence type="predicted"/>
<dbReference type="PANTHER" id="PTHR30595">
    <property type="entry name" value="GLPR-RELATED TRANSCRIPTIONAL REPRESSOR"/>
    <property type="match status" value="1"/>
</dbReference>
<evidence type="ECO:0000313" key="2">
    <source>
        <dbReference type="EMBL" id="MDQ0414051.1"/>
    </source>
</evidence>
<dbReference type="PANTHER" id="PTHR30595:SF6">
    <property type="entry name" value="SCHLAFEN ALBA-2 DOMAIN-CONTAINING PROTEIN"/>
    <property type="match status" value="1"/>
</dbReference>
<dbReference type="EMBL" id="JAUSUN010000012">
    <property type="protein sequence ID" value="MDQ0414051.1"/>
    <property type="molecule type" value="Genomic_DNA"/>
</dbReference>
<sequence length="562" mass="63985">MKSKSEIMDIINKLDDHIADDFEAQDLDFKQWNDRSREDNVKTMISYAVCMANGGGGSVVFGVADKVKGKDLALKGIPFDIDATILQKRIYEKTDPHITPSFEDLFVQDNKIRLLIMHIFPGMPPHTTTDGAATIRQGKDCLPFTGTLRRQMVDITGQMDYTEEIIYEDWKTLFSHSAMERVREIMSRERVDETLISLSDEDLLTAIGGLKGQHLTKGALLLVGKPEAISKIIPQHRWSFRKMISDTDYSHRDDGTQPIPLALYELERFISVDNPLVTIESGLVHPEFNTYPTIALREALLNAFGHRDYRMLGTVMLKQYKERLVLTNPGQFIGGITPQNILHHPPVARNNHLMDLLDRLKLVNRSNLGVKRIFKSLLIEGKEPPLYREVGNNIELTFIASPLEQSFQKLVQQISMKGVPVEVDHLLILQYLMRHEQIDTSTAGYITQRGTEQAKELLSGLMKNFDLIEPIGRGRGRYYTLSRYAYGLLQDSLRYERQQHLDKEAVKTRILSVLKDRDLTNAEVRQITGMDRRQVNAIIKEMASEGVKIVGHGRGAKYTINK</sequence>
<evidence type="ECO:0000259" key="1">
    <source>
        <dbReference type="Pfam" id="PF04326"/>
    </source>
</evidence>
<reference evidence="2 3" key="1">
    <citation type="submission" date="2023-07" db="EMBL/GenBank/DDBJ databases">
        <title>Genomic Encyclopedia of Type Strains, Phase IV (KMG-IV): sequencing the most valuable type-strain genomes for metagenomic binning, comparative biology and taxonomic classification.</title>
        <authorList>
            <person name="Goeker M."/>
        </authorList>
    </citation>
    <scope>NUCLEOTIDE SEQUENCE [LARGE SCALE GENOMIC DNA]</scope>
    <source>
        <strain evidence="2 3">DSM 19598</strain>
    </source>
</reference>
<dbReference type="GO" id="GO:0016787">
    <property type="term" value="F:hydrolase activity"/>
    <property type="evidence" value="ECO:0007669"/>
    <property type="project" value="UniProtKB-KW"/>
</dbReference>
<dbReference type="EC" id="3.6.4.12" evidence="2"/>
<dbReference type="Proteomes" id="UP001242313">
    <property type="component" value="Unassembled WGS sequence"/>
</dbReference>
<accession>A0ABU0FVV7</accession>
<keyword evidence="2" id="KW-0067">ATP-binding</keyword>
<keyword evidence="2" id="KW-0378">Hydrolase</keyword>
<feature type="domain" description="Schlafen AlbA-2" evidence="1">
    <location>
        <begin position="23"/>
        <end position="143"/>
    </location>
</feature>
<dbReference type="InterPro" id="IPR007421">
    <property type="entry name" value="Schlafen_AlbA_2_dom"/>
</dbReference>